<protein>
    <submittedName>
        <fullName evidence="4">GNAT family N-acetyltransferase</fullName>
    </submittedName>
</protein>
<name>A0A3A1P0U3_9SPHN</name>
<feature type="domain" description="N-acetyltransferase" evidence="3">
    <location>
        <begin position="6"/>
        <end position="142"/>
    </location>
</feature>
<comment type="caution">
    <text evidence="4">The sequence shown here is derived from an EMBL/GenBank/DDBJ whole genome shotgun (WGS) entry which is preliminary data.</text>
</comment>
<evidence type="ECO:0000256" key="2">
    <source>
        <dbReference type="ARBA" id="ARBA00023315"/>
    </source>
</evidence>
<proteinExistence type="predicted"/>
<dbReference type="OrthoDB" id="9797417at2"/>
<keyword evidence="1 4" id="KW-0808">Transferase</keyword>
<dbReference type="Pfam" id="PF13508">
    <property type="entry name" value="Acetyltransf_7"/>
    <property type="match status" value="1"/>
</dbReference>
<dbReference type="RefSeq" id="WP_119593546.1">
    <property type="nucleotide sequence ID" value="NZ_QXFM01000117.1"/>
</dbReference>
<dbReference type="InterPro" id="IPR000182">
    <property type="entry name" value="GNAT_dom"/>
</dbReference>
<keyword evidence="2" id="KW-0012">Acyltransferase</keyword>
<evidence type="ECO:0000256" key="1">
    <source>
        <dbReference type="ARBA" id="ARBA00022679"/>
    </source>
</evidence>
<dbReference type="GO" id="GO:0016747">
    <property type="term" value="F:acyltransferase activity, transferring groups other than amino-acyl groups"/>
    <property type="evidence" value="ECO:0007669"/>
    <property type="project" value="InterPro"/>
</dbReference>
<dbReference type="PANTHER" id="PTHR43800:SF1">
    <property type="entry name" value="PEPTIDYL-LYSINE N-ACETYLTRANSFERASE YJAB"/>
    <property type="match status" value="1"/>
</dbReference>
<dbReference type="PANTHER" id="PTHR43800">
    <property type="entry name" value="PEPTIDYL-LYSINE N-ACETYLTRANSFERASE YJAB"/>
    <property type="match status" value="1"/>
</dbReference>
<dbReference type="PROSITE" id="PS51186">
    <property type="entry name" value="GNAT"/>
    <property type="match status" value="1"/>
</dbReference>
<dbReference type="SUPFAM" id="SSF55729">
    <property type="entry name" value="Acyl-CoA N-acyltransferases (Nat)"/>
    <property type="match status" value="1"/>
</dbReference>
<evidence type="ECO:0000313" key="4">
    <source>
        <dbReference type="EMBL" id="RIV82556.1"/>
    </source>
</evidence>
<reference evidence="4 5" key="1">
    <citation type="submission" date="2018-08" db="EMBL/GenBank/DDBJ databases">
        <title>Erythrobacter zhengii sp.nov., a bacterium isolated from deep-sea sediment.</title>
        <authorList>
            <person name="Fang C."/>
            <person name="Wu Y.-H."/>
            <person name="Sun C."/>
            <person name="Wang H."/>
            <person name="Cheng H."/>
            <person name="Meng F.-X."/>
            <person name="Wang C.-S."/>
            <person name="Xu X.-W."/>
        </authorList>
    </citation>
    <scope>NUCLEOTIDE SEQUENCE [LARGE SCALE GENOMIC DNA]</scope>
    <source>
        <strain evidence="4 5">CCTCC AB 2015396</strain>
    </source>
</reference>
<dbReference type="AlphaFoldDB" id="A0A3A1P0U3"/>
<evidence type="ECO:0000313" key="5">
    <source>
        <dbReference type="Proteomes" id="UP000265366"/>
    </source>
</evidence>
<gene>
    <name evidence="4" type="ORF">D2V17_14640</name>
</gene>
<organism evidence="4 5">
    <name type="scientific">Aurantiacibacter xanthus</name>
    <dbReference type="NCBI Taxonomy" id="1784712"/>
    <lineage>
        <taxon>Bacteria</taxon>
        <taxon>Pseudomonadati</taxon>
        <taxon>Pseudomonadota</taxon>
        <taxon>Alphaproteobacteria</taxon>
        <taxon>Sphingomonadales</taxon>
        <taxon>Erythrobacteraceae</taxon>
        <taxon>Aurantiacibacter</taxon>
    </lineage>
</organism>
<dbReference type="CDD" id="cd04301">
    <property type="entry name" value="NAT_SF"/>
    <property type="match status" value="1"/>
</dbReference>
<dbReference type="Gene3D" id="3.40.630.30">
    <property type="match status" value="1"/>
</dbReference>
<evidence type="ECO:0000259" key="3">
    <source>
        <dbReference type="PROSITE" id="PS51186"/>
    </source>
</evidence>
<keyword evidence="5" id="KW-1185">Reference proteome</keyword>
<accession>A0A3A1P0U3</accession>
<dbReference type="InterPro" id="IPR016181">
    <property type="entry name" value="Acyl_CoA_acyltransferase"/>
</dbReference>
<dbReference type="EMBL" id="QXFM01000117">
    <property type="protein sequence ID" value="RIV82556.1"/>
    <property type="molecule type" value="Genomic_DNA"/>
</dbReference>
<sequence>MDRHGVQIRPFDAAEDLAKLSAIWFAASLKAHSFIGEARLIEQRRLIEEEYLPKAVTFVACLDGQPVGFISLLGSFVGGIFVAPDRQGAGIGRKLIAHALDQTGELTLEVYIANTQAMAFYRKLGFRELSRRDIDDSGLPFPNATLRLDQPIFALTPRLTVRGTE</sequence>
<dbReference type="Proteomes" id="UP000265366">
    <property type="component" value="Unassembled WGS sequence"/>
</dbReference>